<dbReference type="PANTHER" id="PTHR34309">
    <property type="entry name" value="SLR1406 PROTEIN"/>
    <property type="match status" value="1"/>
</dbReference>
<proteinExistence type="predicted"/>
<name>A0A5C9A6Y3_9GAMM</name>
<evidence type="ECO:0000313" key="3">
    <source>
        <dbReference type="Proteomes" id="UP000321039"/>
    </source>
</evidence>
<accession>A0A5C9A6Y3</accession>
<dbReference type="InterPro" id="IPR052517">
    <property type="entry name" value="GlcG_carb_metab_protein"/>
</dbReference>
<keyword evidence="3" id="KW-1185">Reference proteome</keyword>
<dbReference type="Gene3D" id="3.30.450.150">
    <property type="entry name" value="Haem-degrading domain"/>
    <property type="match status" value="3"/>
</dbReference>
<dbReference type="SUPFAM" id="SSF143744">
    <property type="entry name" value="GlcG-like"/>
    <property type="match status" value="3"/>
</dbReference>
<evidence type="ECO:0008006" key="4">
    <source>
        <dbReference type="Google" id="ProtNLM"/>
    </source>
</evidence>
<sequence>MSWRILILGAALVLTACGGGSSSGSGAGASVDTDEDNTPCTGQCAGDENWLTVSDVKRVLAQGIAQARAQGAEATIAVVDRVGNVLAVHRMAAEAPAITISTTFPTTISTGLEGVVLPAGLDGDALAAITKAITGAYLSSEGNAFSSRTANQIVQEHFNPGEENQPSGPLFGVQFSQLACSDFTLAATGPQVTNPPANLPITATVGPQRSPLGLSADPGGFPLYKNGTNVGGVGVIADGQYSIDKNILDVDRDLDEQIAFAATFGYAGPVDRRADRITVEGKTFRFSDVGFGDLPEDPEQAPDYDTLTGAGSLVAVRGYSRNQVIAGTAFGRPGSGIRPAAGFDGLDAFVFVDQNNNNRYPPRAGTDATQIGDASLTAAEVRQLLTSAITVANRARAQIRRPVGSQARVTVSIVDSQGQILGMLRTRDAPVFGADVSLQKARTAAIFSSPDAAEFFRGITTPTNYVDENLELKAQVFIPDYVDAVQTFVGPQALTDGTAFSDRAGGNLSRPFYPDGIRGNPNGPLSKSFANNEWSVFSTGMQLDLSLNNILGHVLFAVGAAPTDVGPNCAQSAVPRIANGTQIFPGSVPIYRGDTLVGGIGVSGDGIDQDDMISFLGLHEAGQALGGAINNAPKEMRADRLTPRGDRLRYIQCPQTPYIDSDEQQVCSGK</sequence>
<organism evidence="2 3">
    <name type="scientific">Parahaliea maris</name>
    <dbReference type="NCBI Taxonomy" id="2716870"/>
    <lineage>
        <taxon>Bacteria</taxon>
        <taxon>Pseudomonadati</taxon>
        <taxon>Pseudomonadota</taxon>
        <taxon>Gammaproteobacteria</taxon>
        <taxon>Cellvibrionales</taxon>
        <taxon>Halieaceae</taxon>
        <taxon>Parahaliea</taxon>
    </lineage>
</organism>
<comment type="caution">
    <text evidence="2">The sequence shown here is derived from an EMBL/GenBank/DDBJ whole genome shotgun (WGS) entry which is preliminary data.</text>
</comment>
<dbReference type="EMBL" id="VRZA01000001">
    <property type="protein sequence ID" value="TXS96725.1"/>
    <property type="molecule type" value="Genomic_DNA"/>
</dbReference>
<evidence type="ECO:0000313" key="2">
    <source>
        <dbReference type="EMBL" id="TXS96725.1"/>
    </source>
</evidence>
<gene>
    <name evidence="2" type="ORF">FV139_04470</name>
</gene>
<dbReference type="Proteomes" id="UP000321039">
    <property type="component" value="Unassembled WGS sequence"/>
</dbReference>
<feature type="signal peptide" evidence="1">
    <location>
        <begin position="1"/>
        <end position="27"/>
    </location>
</feature>
<evidence type="ECO:0000256" key="1">
    <source>
        <dbReference type="SAM" id="SignalP"/>
    </source>
</evidence>
<dbReference type="PANTHER" id="PTHR34309:SF1">
    <property type="entry name" value="PROTEIN GLCG"/>
    <property type="match status" value="1"/>
</dbReference>
<keyword evidence="1" id="KW-0732">Signal</keyword>
<dbReference type="InterPro" id="IPR038084">
    <property type="entry name" value="PduO/GlcC-like_sf"/>
</dbReference>
<reference evidence="2 3" key="1">
    <citation type="submission" date="2019-08" db="EMBL/GenBank/DDBJ databases">
        <title>Parahaliea maris sp. nov., isolated from the surface seawater.</title>
        <authorList>
            <person name="Liu Y."/>
        </authorList>
    </citation>
    <scope>NUCLEOTIDE SEQUENCE [LARGE SCALE GENOMIC DNA]</scope>
    <source>
        <strain evidence="2 3">HSLHS9</strain>
    </source>
</reference>
<protein>
    <recommendedName>
        <fullName evidence="4">Heme-binding protein</fullName>
    </recommendedName>
</protein>
<dbReference type="PROSITE" id="PS51257">
    <property type="entry name" value="PROKAR_LIPOPROTEIN"/>
    <property type="match status" value="1"/>
</dbReference>
<dbReference type="InterPro" id="IPR005624">
    <property type="entry name" value="PduO/GlcC-like"/>
</dbReference>
<feature type="chain" id="PRO_5022958835" description="Heme-binding protein" evidence="1">
    <location>
        <begin position="28"/>
        <end position="670"/>
    </location>
</feature>
<dbReference type="AlphaFoldDB" id="A0A5C9A6Y3"/>
<dbReference type="Pfam" id="PF03928">
    <property type="entry name" value="HbpS-like"/>
    <property type="match status" value="1"/>
</dbReference>
<dbReference type="RefSeq" id="WP_148066990.1">
    <property type="nucleotide sequence ID" value="NZ_VRZA01000001.1"/>
</dbReference>